<dbReference type="PANTHER" id="PTHR33437:SF2">
    <property type="entry name" value="OS06G0361200 PROTEIN"/>
    <property type="match status" value="1"/>
</dbReference>
<reference evidence="1" key="2">
    <citation type="journal article" date="2024" name="Plant">
        <title>Genomic evolution and insights into agronomic trait innovations of Sesamum species.</title>
        <authorList>
            <person name="Miao H."/>
            <person name="Wang L."/>
            <person name="Qu L."/>
            <person name="Liu H."/>
            <person name="Sun Y."/>
            <person name="Le M."/>
            <person name="Wang Q."/>
            <person name="Wei S."/>
            <person name="Zheng Y."/>
            <person name="Lin W."/>
            <person name="Duan Y."/>
            <person name="Cao H."/>
            <person name="Xiong S."/>
            <person name="Wang X."/>
            <person name="Wei L."/>
            <person name="Li C."/>
            <person name="Ma Q."/>
            <person name="Ju M."/>
            <person name="Zhao R."/>
            <person name="Li G."/>
            <person name="Mu C."/>
            <person name="Tian Q."/>
            <person name="Mei H."/>
            <person name="Zhang T."/>
            <person name="Gao T."/>
            <person name="Zhang H."/>
        </authorList>
    </citation>
    <scope>NUCLEOTIDE SEQUENCE</scope>
    <source>
        <strain evidence="1">G01</strain>
    </source>
</reference>
<protein>
    <submittedName>
        <fullName evidence="1">Uncharacterized protein</fullName>
    </submittedName>
</protein>
<comment type="caution">
    <text evidence="1">The sequence shown here is derived from an EMBL/GenBank/DDBJ whole genome shotgun (WGS) entry which is preliminary data.</text>
</comment>
<sequence>MVELTNSRQWKEKPNIDYINRWRNLSLNCKDRLSEASAIEICIQRMHWGLCYIFQGILPKYFEELSTRAHDMELSMTASGVEGPPIQELRRTKEKQEIKKGGKPYSKAPSKESMAVNVGSFQLESTAKDNVAPRNNVPYERPQRKLTLKEMQARKYPFLDSDVPGIFDDLLEANLIDLPEIK</sequence>
<accession>A0AAW2KLZ5</accession>
<evidence type="ECO:0000313" key="1">
    <source>
        <dbReference type="EMBL" id="KAL0307422.1"/>
    </source>
</evidence>
<gene>
    <name evidence="1" type="ORF">Sangu_3031600</name>
</gene>
<dbReference type="PANTHER" id="PTHR33437">
    <property type="entry name" value="OS06G0361200 PROTEIN"/>
    <property type="match status" value="1"/>
</dbReference>
<reference evidence="1" key="1">
    <citation type="submission" date="2020-06" db="EMBL/GenBank/DDBJ databases">
        <authorList>
            <person name="Li T."/>
            <person name="Hu X."/>
            <person name="Zhang T."/>
            <person name="Song X."/>
            <person name="Zhang H."/>
            <person name="Dai N."/>
            <person name="Sheng W."/>
            <person name="Hou X."/>
            <person name="Wei L."/>
        </authorList>
    </citation>
    <scope>NUCLEOTIDE SEQUENCE</scope>
    <source>
        <strain evidence="1">G01</strain>
        <tissue evidence="1">Leaf</tissue>
    </source>
</reference>
<proteinExistence type="predicted"/>
<organism evidence="1">
    <name type="scientific">Sesamum angustifolium</name>
    <dbReference type="NCBI Taxonomy" id="2727405"/>
    <lineage>
        <taxon>Eukaryota</taxon>
        <taxon>Viridiplantae</taxon>
        <taxon>Streptophyta</taxon>
        <taxon>Embryophyta</taxon>
        <taxon>Tracheophyta</taxon>
        <taxon>Spermatophyta</taxon>
        <taxon>Magnoliopsida</taxon>
        <taxon>eudicotyledons</taxon>
        <taxon>Gunneridae</taxon>
        <taxon>Pentapetalae</taxon>
        <taxon>asterids</taxon>
        <taxon>lamiids</taxon>
        <taxon>Lamiales</taxon>
        <taxon>Pedaliaceae</taxon>
        <taxon>Sesamum</taxon>
    </lineage>
</organism>
<dbReference type="EMBL" id="JACGWK010000113">
    <property type="protein sequence ID" value="KAL0307422.1"/>
    <property type="molecule type" value="Genomic_DNA"/>
</dbReference>
<name>A0AAW2KLZ5_9LAMI</name>
<dbReference type="AlphaFoldDB" id="A0AAW2KLZ5"/>